<evidence type="ECO:0000259" key="2">
    <source>
        <dbReference type="Pfam" id="PF18818"/>
    </source>
</evidence>
<evidence type="ECO:0000313" key="3">
    <source>
        <dbReference type="EMBL" id="GEM77502.1"/>
    </source>
</evidence>
<dbReference type="InterPro" id="IPR013610">
    <property type="entry name" value="ArdC_N"/>
</dbReference>
<dbReference type="PIRSF" id="PIRSF037112">
    <property type="entry name" value="Antirestriction_ArdC"/>
    <property type="match status" value="1"/>
</dbReference>
<accession>A0A511QLV8</accession>
<feature type="domain" description="N-terminal" evidence="1">
    <location>
        <begin position="22"/>
        <end position="136"/>
    </location>
</feature>
<dbReference type="InterPro" id="IPR041459">
    <property type="entry name" value="MPTase-PolyVal"/>
</dbReference>
<gene>
    <name evidence="3" type="ORF">VSA01S_36140</name>
</gene>
<evidence type="ECO:0000313" key="4">
    <source>
        <dbReference type="Proteomes" id="UP000321922"/>
    </source>
</evidence>
<dbReference type="Pfam" id="PF08401">
    <property type="entry name" value="ArdcN"/>
    <property type="match status" value="1"/>
</dbReference>
<keyword evidence="4" id="KW-1185">Reference proteome</keyword>
<name>A0A511QLV8_9VIBR</name>
<feature type="domain" description="Polyvalent protein metallopeptidase" evidence="2">
    <location>
        <begin position="165"/>
        <end position="287"/>
    </location>
</feature>
<dbReference type="Proteomes" id="UP000321922">
    <property type="component" value="Unassembled WGS sequence"/>
</dbReference>
<dbReference type="EMBL" id="BJXJ01000059">
    <property type="protein sequence ID" value="GEM77502.1"/>
    <property type="molecule type" value="Genomic_DNA"/>
</dbReference>
<dbReference type="AlphaFoldDB" id="A0A511QLV8"/>
<proteinExistence type="predicted"/>
<dbReference type="InterPro" id="IPR017113">
    <property type="entry name" value="Antirestriction_ArdC"/>
</dbReference>
<reference evidence="3 4" key="1">
    <citation type="submission" date="2019-07" db="EMBL/GenBank/DDBJ databases">
        <title>Whole genome shotgun sequence of Vibrio sagamiensis NBRC 104589.</title>
        <authorList>
            <person name="Hosoyama A."/>
            <person name="Uohara A."/>
            <person name="Ohji S."/>
            <person name="Ichikawa N."/>
        </authorList>
    </citation>
    <scope>NUCLEOTIDE SEQUENCE [LARGE SCALE GENOMIC DNA]</scope>
    <source>
        <strain evidence="3 4">NBRC 104589</strain>
    </source>
</reference>
<organism evidence="3 4">
    <name type="scientific">Vibrio sagamiensis NBRC 104589</name>
    <dbReference type="NCBI Taxonomy" id="1219064"/>
    <lineage>
        <taxon>Bacteria</taxon>
        <taxon>Pseudomonadati</taxon>
        <taxon>Pseudomonadota</taxon>
        <taxon>Gammaproteobacteria</taxon>
        <taxon>Vibrionales</taxon>
        <taxon>Vibrionaceae</taxon>
        <taxon>Vibrio</taxon>
    </lineage>
</organism>
<comment type="caution">
    <text evidence="3">The sequence shown here is derived from an EMBL/GenBank/DDBJ whole genome shotgun (WGS) entry which is preliminary data.</text>
</comment>
<dbReference type="GO" id="GO:0003697">
    <property type="term" value="F:single-stranded DNA binding"/>
    <property type="evidence" value="ECO:0007669"/>
    <property type="project" value="InterPro"/>
</dbReference>
<evidence type="ECO:0000259" key="1">
    <source>
        <dbReference type="Pfam" id="PF08401"/>
    </source>
</evidence>
<protein>
    <submittedName>
        <fullName evidence="3">DNA primase</fullName>
    </submittedName>
</protein>
<dbReference type="Pfam" id="PF18818">
    <property type="entry name" value="MPTase-PolyVal"/>
    <property type="match status" value="1"/>
</dbReference>
<sequence length="310" mass="34598">MSNPPVNLTNGMTLMTTSTHTQDFYQLITDKIVQSLEAGIKPWQCPWDTTCASGLPVNASTHSAYSGMNIMLLWISAAEQGFSSQYWLTFKQAKEMGGNVRKGEKGTRIFFYKMVQKKGALNEEECYPMLKTYVVFNVDQIDGLDGKVTGPTPIPTQDSVACIDEVEAFIEATQANITYGGAKAFFRPSTDNIVIPEKTRFTSTPDRYATIMHELTHWTGHKSRLDRDLKNKFGSKDYAFEELIAELGSAFLMAELGIVGDVQHESYIASWLQALKNDKRYIFKAAASASKAHQYLTDLVQHNESKQSAA</sequence>